<keyword evidence="1" id="KW-0732">Signal</keyword>
<dbReference type="Gene3D" id="1.20.1600.10">
    <property type="entry name" value="Outer membrane efflux proteins (OEP)"/>
    <property type="match status" value="1"/>
</dbReference>
<feature type="chain" id="PRO_5047216616" evidence="1">
    <location>
        <begin position="20"/>
        <end position="413"/>
    </location>
</feature>
<comment type="caution">
    <text evidence="2">The sequence shown here is derived from an EMBL/GenBank/DDBJ whole genome shotgun (WGS) entry which is preliminary data.</text>
</comment>
<evidence type="ECO:0000313" key="2">
    <source>
        <dbReference type="EMBL" id="MDE8654232.1"/>
    </source>
</evidence>
<dbReference type="PANTHER" id="PTHR30203:SF24">
    <property type="entry name" value="BLR4935 PROTEIN"/>
    <property type="match status" value="1"/>
</dbReference>
<evidence type="ECO:0000313" key="3">
    <source>
        <dbReference type="Proteomes" id="UP001216253"/>
    </source>
</evidence>
<dbReference type="Proteomes" id="UP001216253">
    <property type="component" value="Unassembled WGS sequence"/>
</dbReference>
<dbReference type="EMBL" id="JARESE010000076">
    <property type="protein sequence ID" value="MDE8654232.1"/>
    <property type="molecule type" value="Genomic_DNA"/>
</dbReference>
<sequence>MRAMLLACGLLLAASPALAQRSDLPPSDRVNEALDNHPSVAAAAARVEAARARGDMLRRGPHEVTVSGSYVRRTVDREGAFNEFDTTISRPFRLPGKAALDREAGALGVEVAQNQMEDVRHQTALILSALWHDWLTAGGHYRNDLDTIRGLEASVAAIARRVALRDAAQLDLDQAAAALAQARAQAASSLASREQARLTLAATFPDIPLPPEPPELAIPLLPADGLEAMRDLVIERSHEIGAADKEAQRLDVTAHRVRADRVADPSFGVRLFSERGGTETGAGVVASIPLGGGYRRAAADQASAEANAARMELATVTRTVEAMANAGLSNARTRFNAWSNAEASARSAGDAAARTARGYQLGQIDLADLLYAQRQTNDARRMEIDARSEANRALLRLEIDSHSIWAADEEKTP</sequence>
<proteinExistence type="predicted"/>
<dbReference type="PANTHER" id="PTHR30203">
    <property type="entry name" value="OUTER MEMBRANE CATION EFFLUX PROTEIN"/>
    <property type="match status" value="1"/>
</dbReference>
<keyword evidence="3" id="KW-1185">Reference proteome</keyword>
<feature type="signal peptide" evidence="1">
    <location>
        <begin position="1"/>
        <end position="19"/>
    </location>
</feature>
<organism evidence="2 3">
    <name type="scientific">Novosphingobium album</name>
    <name type="common">ex Liu et al. 2023</name>
    <dbReference type="NCBI Taxonomy" id="3031130"/>
    <lineage>
        <taxon>Bacteria</taxon>
        <taxon>Pseudomonadati</taxon>
        <taxon>Pseudomonadota</taxon>
        <taxon>Alphaproteobacteria</taxon>
        <taxon>Sphingomonadales</taxon>
        <taxon>Sphingomonadaceae</taxon>
        <taxon>Novosphingobium</taxon>
    </lineage>
</organism>
<evidence type="ECO:0000256" key="1">
    <source>
        <dbReference type="SAM" id="SignalP"/>
    </source>
</evidence>
<accession>A0ABT5WWJ2</accession>
<name>A0ABT5WWJ2_9SPHN</name>
<dbReference type="SUPFAM" id="SSF56954">
    <property type="entry name" value="Outer membrane efflux proteins (OEP)"/>
    <property type="match status" value="1"/>
</dbReference>
<dbReference type="RefSeq" id="WP_275230354.1">
    <property type="nucleotide sequence ID" value="NZ_JARESE010000076.1"/>
</dbReference>
<protein>
    <submittedName>
        <fullName evidence="2">TolC family protein</fullName>
    </submittedName>
</protein>
<reference evidence="2 3" key="1">
    <citation type="submission" date="2023-03" db="EMBL/GenBank/DDBJ databases">
        <title>NovoSphingobium album sp. nov. isolated from polycyclic aromatic hydrocarbons- and heavy-metal polluted soil.</title>
        <authorList>
            <person name="Liu Z."/>
            <person name="Wang K."/>
        </authorList>
    </citation>
    <scope>NUCLEOTIDE SEQUENCE [LARGE SCALE GENOMIC DNA]</scope>
    <source>
        <strain evidence="2 3">H3SJ31-1</strain>
    </source>
</reference>
<gene>
    <name evidence="2" type="ORF">PYV00_21280</name>
</gene>
<dbReference type="InterPro" id="IPR010131">
    <property type="entry name" value="MdtP/NodT-like"/>
</dbReference>